<dbReference type="InterPro" id="IPR027417">
    <property type="entry name" value="P-loop_NTPase"/>
</dbReference>
<gene>
    <name evidence="5" type="ORF">EI684_23010</name>
</gene>
<name>A0A426TQF0_9CHLR</name>
<dbReference type="FunFam" id="3.40.50.300:FF:000032">
    <property type="entry name" value="Export ABC transporter ATP-binding protein"/>
    <property type="match status" value="1"/>
</dbReference>
<dbReference type="Pfam" id="PF00005">
    <property type="entry name" value="ABC_tran"/>
    <property type="match status" value="1"/>
</dbReference>
<dbReference type="InterPro" id="IPR003439">
    <property type="entry name" value="ABC_transporter-like_ATP-bd"/>
</dbReference>
<evidence type="ECO:0000259" key="4">
    <source>
        <dbReference type="PROSITE" id="PS50893"/>
    </source>
</evidence>
<evidence type="ECO:0000256" key="3">
    <source>
        <dbReference type="ARBA" id="ARBA00022840"/>
    </source>
</evidence>
<dbReference type="InterPro" id="IPR017871">
    <property type="entry name" value="ABC_transporter-like_CS"/>
</dbReference>
<dbReference type="SUPFAM" id="SSF52540">
    <property type="entry name" value="P-loop containing nucleoside triphosphate hydrolases"/>
    <property type="match status" value="1"/>
</dbReference>
<dbReference type="EMBL" id="RSAS01000948">
    <property type="protein sequence ID" value="RRR65475.1"/>
    <property type="molecule type" value="Genomic_DNA"/>
</dbReference>
<proteinExistence type="predicted"/>
<dbReference type="PANTHER" id="PTHR24220:SF86">
    <property type="entry name" value="ABC TRANSPORTER ABCH.1"/>
    <property type="match status" value="1"/>
</dbReference>
<dbReference type="GO" id="GO:0022857">
    <property type="term" value="F:transmembrane transporter activity"/>
    <property type="evidence" value="ECO:0007669"/>
    <property type="project" value="UniProtKB-ARBA"/>
</dbReference>
<comment type="caution">
    <text evidence="5">The sequence shown here is derived from an EMBL/GenBank/DDBJ whole genome shotgun (WGS) entry which is preliminary data.</text>
</comment>
<dbReference type="Gene3D" id="3.40.50.300">
    <property type="entry name" value="P-loop containing nucleotide triphosphate hydrolases"/>
    <property type="match status" value="1"/>
</dbReference>
<dbReference type="PROSITE" id="PS50893">
    <property type="entry name" value="ABC_TRANSPORTER_2"/>
    <property type="match status" value="1"/>
</dbReference>
<keyword evidence="1" id="KW-0813">Transport</keyword>
<dbReference type="GO" id="GO:0098796">
    <property type="term" value="C:membrane protein complex"/>
    <property type="evidence" value="ECO:0007669"/>
    <property type="project" value="UniProtKB-ARBA"/>
</dbReference>
<dbReference type="PANTHER" id="PTHR24220">
    <property type="entry name" value="IMPORT ATP-BINDING PROTEIN"/>
    <property type="match status" value="1"/>
</dbReference>
<dbReference type="CDD" id="cd03255">
    <property type="entry name" value="ABC_MJ0796_LolCDE_FtsE"/>
    <property type="match status" value="1"/>
</dbReference>
<protein>
    <submittedName>
        <fullName evidence="5">ABC transporter ATP-binding protein</fullName>
    </submittedName>
</protein>
<evidence type="ECO:0000256" key="2">
    <source>
        <dbReference type="ARBA" id="ARBA00022741"/>
    </source>
</evidence>
<keyword evidence="2" id="KW-0547">Nucleotide-binding</keyword>
<evidence type="ECO:0000256" key="1">
    <source>
        <dbReference type="ARBA" id="ARBA00022448"/>
    </source>
</evidence>
<evidence type="ECO:0000313" key="6">
    <source>
        <dbReference type="Proteomes" id="UP000280307"/>
    </source>
</evidence>
<dbReference type="InterPro" id="IPR017911">
    <property type="entry name" value="MacB-like_ATP-bd"/>
</dbReference>
<dbReference type="Proteomes" id="UP000280307">
    <property type="component" value="Unassembled WGS sequence"/>
</dbReference>
<keyword evidence="3 5" id="KW-0067">ATP-binding</keyword>
<reference evidence="5 6" key="1">
    <citation type="submission" date="2018-12" db="EMBL/GenBank/DDBJ databases">
        <title>Genome Sequence of Candidatus Viridilinea halotolerans isolated from saline sulfide-rich spring.</title>
        <authorList>
            <person name="Grouzdev D.S."/>
            <person name="Burganskaya E.I."/>
            <person name="Krutkina M.S."/>
            <person name="Sukhacheva M.V."/>
            <person name="Gorlenko V.M."/>
        </authorList>
    </citation>
    <scope>NUCLEOTIDE SEQUENCE [LARGE SCALE GENOMIC DNA]</scope>
    <source>
        <strain evidence="5">Chok-6</strain>
    </source>
</reference>
<dbReference type="PROSITE" id="PS00211">
    <property type="entry name" value="ABC_TRANSPORTER_1"/>
    <property type="match status" value="1"/>
</dbReference>
<dbReference type="GO" id="GO:0005886">
    <property type="term" value="C:plasma membrane"/>
    <property type="evidence" value="ECO:0007669"/>
    <property type="project" value="TreeGrafter"/>
</dbReference>
<accession>A0A426TQF0</accession>
<dbReference type="SMART" id="SM00382">
    <property type="entry name" value="AAA"/>
    <property type="match status" value="1"/>
</dbReference>
<dbReference type="GO" id="GO:0005524">
    <property type="term" value="F:ATP binding"/>
    <property type="evidence" value="ECO:0007669"/>
    <property type="project" value="UniProtKB-KW"/>
</dbReference>
<dbReference type="AlphaFoldDB" id="A0A426TQF0"/>
<organism evidence="5 6">
    <name type="scientific">Candidatus Viridilinea halotolerans</name>
    <dbReference type="NCBI Taxonomy" id="2491704"/>
    <lineage>
        <taxon>Bacteria</taxon>
        <taxon>Bacillati</taxon>
        <taxon>Chloroflexota</taxon>
        <taxon>Chloroflexia</taxon>
        <taxon>Chloroflexales</taxon>
        <taxon>Chloroflexineae</taxon>
        <taxon>Oscillochloridaceae</taxon>
        <taxon>Candidatus Viridilinea</taxon>
    </lineage>
</organism>
<dbReference type="InterPro" id="IPR003593">
    <property type="entry name" value="AAA+_ATPase"/>
</dbReference>
<evidence type="ECO:0000313" key="5">
    <source>
        <dbReference type="EMBL" id="RRR65475.1"/>
    </source>
</evidence>
<dbReference type="InterPro" id="IPR015854">
    <property type="entry name" value="ABC_transpr_LolD-like"/>
</dbReference>
<feature type="domain" description="ABC transporter" evidence="4">
    <location>
        <begin position="12"/>
        <end position="248"/>
    </location>
</feature>
<sequence length="276" mass="30100">MDEIDKPEDIVLETRALTRVYGERVPVKALDGVDLRIKRGEVVAIVGPSGSGKSTLLNLIGALDRPSSGEVIVNGTPISQVRNLDRFRGQTIGFVFQSHNLLPTLTARENVEVPMYELAISGSQRRRRALELLALVGLAKRGDHLPNQLSGGERQRVAIARALANQPAILLADEPTGNLDTKNTAEIMALLGRLNREQNVTLVIVTHNTEVSAAAQRVVTIRDGKIQRDVQLASELERELIELKSSALGQAILRGDELPAGLHEIAPQLHDLLERV</sequence>
<dbReference type="GO" id="GO:0016887">
    <property type="term" value="F:ATP hydrolysis activity"/>
    <property type="evidence" value="ECO:0007669"/>
    <property type="project" value="InterPro"/>
</dbReference>